<organism evidence="3 4">
    <name type="scientific">Purpureocillium lilacinum</name>
    <name type="common">Paecilomyces lilacinus</name>
    <dbReference type="NCBI Taxonomy" id="33203"/>
    <lineage>
        <taxon>Eukaryota</taxon>
        <taxon>Fungi</taxon>
        <taxon>Dikarya</taxon>
        <taxon>Ascomycota</taxon>
        <taxon>Pezizomycotina</taxon>
        <taxon>Sordariomycetes</taxon>
        <taxon>Hypocreomycetidae</taxon>
        <taxon>Hypocreales</taxon>
        <taxon>Ophiocordycipitaceae</taxon>
        <taxon>Purpureocillium</taxon>
    </lineage>
</organism>
<dbReference type="Proteomes" id="UP000078340">
    <property type="component" value="Unassembled WGS sequence"/>
</dbReference>
<evidence type="ECO:0000313" key="3">
    <source>
        <dbReference type="EMBL" id="OAQ76680.1"/>
    </source>
</evidence>
<dbReference type="EMBL" id="LSBH01000007">
    <property type="protein sequence ID" value="OAQ76680.1"/>
    <property type="molecule type" value="Genomic_DNA"/>
</dbReference>
<dbReference type="Pfam" id="PF07173">
    <property type="entry name" value="GRDP-like"/>
    <property type="match status" value="1"/>
</dbReference>
<dbReference type="PANTHER" id="PTHR34365">
    <property type="entry name" value="ENOLASE (DUF1399)"/>
    <property type="match status" value="1"/>
</dbReference>
<feature type="region of interest" description="Disordered" evidence="1">
    <location>
        <begin position="1"/>
        <end position="37"/>
    </location>
</feature>
<dbReference type="AlphaFoldDB" id="A0A179GGV7"/>
<dbReference type="InterPro" id="IPR009836">
    <property type="entry name" value="GRDP-like"/>
</dbReference>
<keyword evidence="3" id="KW-0223">Dioxygenase</keyword>
<dbReference type="GO" id="GO:0051213">
    <property type="term" value="F:dioxygenase activity"/>
    <property type="evidence" value="ECO:0007669"/>
    <property type="project" value="UniProtKB-KW"/>
</dbReference>
<gene>
    <name evidence="3" type="ORF">VFPBJ_09040</name>
    <name evidence="2" type="ORF">VFPFJ_11032</name>
</gene>
<evidence type="ECO:0000256" key="1">
    <source>
        <dbReference type="SAM" id="MobiDB-lite"/>
    </source>
</evidence>
<dbReference type="STRING" id="33203.A0A179GGV7"/>
<proteinExistence type="predicted"/>
<evidence type="ECO:0000313" key="4">
    <source>
        <dbReference type="Proteomes" id="UP000078240"/>
    </source>
</evidence>
<sequence length="745" mass="84297">MAPHSSAPTPKLMDESPPAYNDGADDCTRPQGNVPDDVDLAASFAKLTLGNQPKDPDADTCLAHLKLLHAIQSMKEDVGYTDGLWGIWDSRAENPLEDLFGTQGPAPGADEPVPTGEDRVKAALSRIREKRWALFVARAVDRYESWWRSLPKGYMLTEQDMEQEGNTRYSRFPSTGALIDWKEHMLPPLDVLMVFHAHMLNPRAFLEDSMRHGMGTIWTAGMPWKLVNDSIDTRFNYNVPDSAKARWVESTNRAWASQEDSMTKSLNCAFCKHAFSAPWTTCGRSEQAKTDTLPGLVGNGYGDGNFSHNCENCGLQNYKELLSVSKFVQDSALLLSRSVPMPGTILDPQTGRPERVPEEPRSLSFPRTFPNRMIRLDLRIKIMELIRPDGDLHPTMETVRSMVESVVGSDDRVRKIDSVSAFRSRYKPRIQAKVSVRQMMSRYWENFSSFALDLSGAVIRQGVFIDKMVKLDWLHAPSARETMQRLIKKYKRFITIMHLNPTHVAVPTLDVDLAWHTHQLSPIAYYHHTVELSSKFIDHNDKMDESKLSAAFEWTSKKYQEMFNEVYSECTCWYCETLRSAMVSSVGKFLGSRDQKIADEFHSSGAAKLCPPDNSAHISAHNAVRSIETVERQRVSSYLRARHQEKLDRNYERAQKRAQKKGRELPPKDEYYNHWGYSYYMYSPFMFPYYYAPGLGARAAAPVVVEEQEAVEEEVVAEEEEEVVVEAAAEAAEAAAAAAAESTTS</sequence>
<accession>A0A179GGV7</accession>
<comment type="caution">
    <text evidence="3">The sequence shown here is derived from an EMBL/GenBank/DDBJ whole genome shotgun (WGS) entry which is preliminary data.</text>
</comment>
<name>A0A179GGV7_PURLI</name>
<dbReference type="PANTHER" id="PTHR34365:SF7">
    <property type="entry name" value="GLYCINE-RICH DOMAIN-CONTAINING PROTEIN 1"/>
    <property type="match status" value="1"/>
</dbReference>
<reference evidence="3 4" key="1">
    <citation type="submission" date="2016-01" db="EMBL/GenBank/DDBJ databases">
        <title>Biosynthesis of antibiotic leucinostatins and their inhibition on Phytophthora in bio-control Purpureocillium lilacinum.</title>
        <authorList>
            <person name="Wang G."/>
            <person name="Liu Z."/>
            <person name="Lin R."/>
            <person name="Li E."/>
            <person name="Mao Z."/>
            <person name="Ling J."/>
            <person name="Yin W."/>
            <person name="Xie B."/>
        </authorList>
    </citation>
    <scope>NUCLEOTIDE SEQUENCE [LARGE SCALE GENOMIC DNA]</scope>
    <source>
        <strain evidence="3">PLBJ-1</strain>
        <strain evidence="2">PLFJ-1</strain>
    </source>
</reference>
<feature type="region of interest" description="Disordered" evidence="1">
    <location>
        <begin position="344"/>
        <end position="364"/>
    </location>
</feature>
<feature type="compositionally biased region" description="Basic and acidic residues" evidence="1">
    <location>
        <begin position="352"/>
        <end position="361"/>
    </location>
</feature>
<dbReference type="Proteomes" id="UP000078240">
    <property type="component" value="Unassembled WGS sequence"/>
</dbReference>
<dbReference type="EMBL" id="LSBI01000020">
    <property type="protein sequence ID" value="OAQ71491.1"/>
    <property type="molecule type" value="Genomic_DNA"/>
</dbReference>
<protein>
    <submittedName>
        <fullName evidence="3">Alpha-ketoglutarate-dependent sulfonate dioxygenase</fullName>
    </submittedName>
</protein>
<keyword evidence="3" id="KW-0560">Oxidoreductase</keyword>
<dbReference type="OMA" id="EVPWTTC"/>
<evidence type="ECO:0000313" key="2">
    <source>
        <dbReference type="EMBL" id="OAQ71491.1"/>
    </source>
</evidence>